<proteinExistence type="predicted"/>
<evidence type="ECO:0000313" key="2">
    <source>
        <dbReference type="Proteomes" id="UP000724874"/>
    </source>
</evidence>
<gene>
    <name evidence="1" type="ORF">CPB84DRAFT_1698677</name>
</gene>
<dbReference type="Proteomes" id="UP000724874">
    <property type="component" value="Unassembled WGS sequence"/>
</dbReference>
<protein>
    <submittedName>
        <fullName evidence="1">Uncharacterized protein</fullName>
    </submittedName>
</protein>
<comment type="caution">
    <text evidence="1">The sequence shown here is derived from an EMBL/GenBank/DDBJ whole genome shotgun (WGS) entry which is preliminary data.</text>
</comment>
<organism evidence="1 2">
    <name type="scientific">Gymnopilus junonius</name>
    <name type="common">Spectacular rustgill mushroom</name>
    <name type="synonym">Gymnopilus spectabilis subsp. junonius</name>
    <dbReference type="NCBI Taxonomy" id="109634"/>
    <lineage>
        <taxon>Eukaryota</taxon>
        <taxon>Fungi</taxon>
        <taxon>Dikarya</taxon>
        <taxon>Basidiomycota</taxon>
        <taxon>Agaricomycotina</taxon>
        <taxon>Agaricomycetes</taxon>
        <taxon>Agaricomycetidae</taxon>
        <taxon>Agaricales</taxon>
        <taxon>Agaricineae</taxon>
        <taxon>Hymenogastraceae</taxon>
        <taxon>Gymnopilus</taxon>
    </lineage>
</organism>
<dbReference type="EMBL" id="JADNYJ010001037">
    <property type="protein sequence ID" value="KAF8867572.1"/>
    <property type="molecule type" value="Genomic_DNA"/>
</dbReference>
<dbReference type="OrthoDB" id="2527272at2759"/>
<sequence length="138" mass="15165">MYSFHASAAAYTNYWNNTFGHTGSEHLALLSRQHIWQAFIQETLQVIAADQDHQLILNESLPIKGVTNAAFDLLGKQGIITASEGHACSECTQSFRPSDNSDVMEIEDATVTMHVINGIVMGPTHCAYPNCENELLNA</sequence>
<keyword evidence="2" id="KW-1185">Reference proteome</keyword>
<evidence type="ECO:0000313" key="1">
    <source>
        <dbReference type="EMBL" id="KAF8867572.1"/>
    </source>
</evidence>
<accession>A0A9P5N7D0</accession>
<name>A0A9P5N7D0_GYMJU</name>
<reference evidence="1" key="1">
    <citation type="submission" date="2020-11" db="EMBL/GenBank/DDBJ databases">
        <authorList>
            <consortium name="DOE Joint Genome Institute"/>
            <person name="Ahrendt S."/>
            <person name="Riley R."/>
            <person name="Andreopoulos W."/>
            <person name="LaButti K."/>
            <person name="Pangilinan J."/>
            <person name="Ruiz-duenas F.J."/>
            <person name="Barrasa J.M."/>
            <person name="Sanchez-Garcia M."/>
            <person name="Camarero S."/>
            <person name="Miyauchi S."/>
            <person name="Serrano A."/>
            <person name="Linde D."/>
            <person name="Babiker R."/>
            <person name="Drula E."/>
            <person name="Ayuso-Fernandez I."/>
            <person name="Pacheco R."/>
            <person name="Padilla G."/>
            <person name="Ferreira P."/>
            <person name="Barriuso J."/>
            <person name="Kellner H."/>
            <person name="Castanera R."/>
            <person name="Alfaro M."/>
            <person name="Ramirez L."/>
            <person name="Pisabarro A.G."/>
            <person name="Kuo A."/>
            <person name="Tritt A."/>
            <person name="Lipzen A."/>
            <person name="He G."/>
            <person name="Yan M."/>
            <person name="Ng V."/>
            <person name="Cullen D."/>
            <person name="Martin F."/>
            <person name="Rosso M.-N."/>
            <person name="Henrissat B."/>
            <person name="Hibbett D."/>
            <person name="Martinez A.T."/>
            <person name="Grigoriev I.V."/>
        </authorList>
    </citation>
    <scope>NUCLEOTIDE SEQUENCE</scope>
    <source>
        <strain evidence="1">AH 44721</strain>
    </source>
</reference>
<dbReference type="AlphaFoldDB" id="A0A9P5N7D0"/>